<dbReference type="Gene3D" id="3.40.1730.10">
    <property type="entry name" value="pa0076 domain"/>
    <property type="match status" value="1"/>
</dbReference>
<reference evidence="1" key="1">
    <citation type="submission" date="2019-05" db="EMBL/GenBank/DDBJ databases">
        <authorList>
            <person name="Hibberd M."/>
        </authorList>
    </citation>
    <scope>NUCLEOTIDE SEQUENCE</scope>
    <source>
        <strain evidence="1">Neisseria_subflava_BgEED23</strain>
    </source>
</reference>
<dbReference type="NCBIfam" id="TIGR03373">
    <property type="entry name" value="VI_minor_4"/>
    <property type="match status" value="1"/>
</dbReference>
<organism evidence="1 2">
    <name type="scientific">Neisseria subflava</name>
    <dbReference type="NCBI Taxonomy" id="28449"/>
    <lineage>
        <taxon>Bacteria</taxon>
        <taxon>Pseudomonadati</taxon>
        <taxon>Pseudomonadota</taxon>
        <taxon>Betaproteobacteria</taxon>
        <taxon>Neisseriales</taxon>
        <taxon>Neisseriaceae</taxon>
        <taxon>Neisseria</taxon>
    </lineage>
</organism>
<dbReference type="InterPro" id="IPR038225">
    <property type="entry name" value="TagF_sf"/>
</dbReference>
<dbReference type="Proteomes" id="UP000626795">
    <property type="component" value="Unassembled WGS sequence"/>
</dbReference>
<dbReference type="RefSeq" id="WP_204788585.1">
    <property type="nucleotide sequence ID" value="NZ_CABFLZ010000044.1"/>
</dbReference>
<accession>A0A9X9SMT5</accession>
<evidence type="ECO:0000313" key="2">
    <source>
        <dbReference type="Proteomes" id="UP000626795"/>
    </source>
</evidence>
<keyword evidence="2" id="KW-1185">Reference proteome</keyword>
<dbReference type="Pfam" id="PF09867">
    <property type="entry name" value="TagF_N"/>
    <property type="match status" value="1"/>
</dbReference>
<sequence length="184" mass="21521">MLKQNEVYFFGKLNQSRDFIFSENLQTHDKIFWDNWFNRCSDQNKLISFTRKKYSPLQIWLFCIKLPDDLIYTGMAAGSSDRIGRKYPFVLFYKLSSIPESLDSLFFLLKKKNSFREILKEGECCIEDFYSSDTTENSILSESFHNFLSDSDGIGSFWQEIGSGYHIKHEGLPSCSLFNKLFGL</sequence>
<dbReference type="InterPro" id="IPR017748">
    <property type="entry name" value="TagF"/>
</dbReference>
<evidence type="ECO:0000313" key="1">
    <source>
        <dbReference type="EMBL" id="VTY08166.1"/>
    </source>
</evidence>
<gene>
    <name evidence="1" type="ORF">ONOEEDHL_00712</name>
</gene>
<name>A0A9X9SMT5_NEISU</name>
<protein>
    <recommendedName>
        <fullName evidence="3">Type VI secretion system-associated protein TagF</fullName>
    </recommendedName>
</protein>
<comment type="caution">
    <text evidence="1">The sequence shown here is derived from an EMBL/GenBank/DDBJ whole genome shotgun (WGS) entry which is preliminary data.</text>
</comment>
<dbReference type="AlphaFoldDB" id="A0A9X9SMT5"/>
<evidence type="ECO:0008006" key="3">
    <source>
        <dbReference type="Google" id="ProtNLM"/>
    </source>
</evidence>
<dbReference type="EMBL" id="CABFLZ010000044">
    <property type="protein sequence ID" value="VTY08166.1"/>
    <property type="molecule type" value="Genomic_DNA"/>
</dbReference>
<proteinExistence type="predicted"/>